<accession>A0A4Y3W861</accession>
<dbReference type="Proteomes" id="UP000318825">
    <property type="component" value="Unassembled WGS sequence"/>
</dbReference>
<proteinExistence type="predicted"/>
<organism evidence="1 2">
    <name type="scientific">Nitrobacter winogradskyi</name>
    <name type="common">Nitrobacter agilis</name>
    <dbReference type="NCBI Taxonomy" id="913"/>
    <lineage>
        <taxon>Bacteria</taxon>
        <taxon>Pseudomonadati</taxon>
        <taxon>Pseudomonadota</taxon>
        <taxon>Alphaproteobacteria</taxon>
        <taxon>Hyphomicrobiales</taxon>
        <taxon>Nitrobacteraceae</taxon>
        <taxon>Nitrobacter</taxon>
    </lineage>
</organism>
<evidence type="ECO:0000313" key="1">
    <source>
        <dbReference type="EMBL" id="GEC15182.1"/>
    </source>
</evidence>
<gene>
    <name evidence="1" type="ORF">NWI01_10740</name>
</gene>
<evidence type="ECO:0000313" key="2">
    <source>
        <dbReference type="Proteomes" id="UP000318825"/>
    </source>
</evidence>
<reference evidence="1 2" key="1">
    <citation type="submission" date="2019-06" db="EMBL/GenBank/DDBJ databases">
        <title>Whole genome shotgun sequence of Nitrobacter winogradskyi NBRC 14297.</title>
        <authorList>
            <person name="Hosoyama A."/>
            <person name="Uohara A."/>
            <person name="Ohji S."/>
            <person name="Ichikawa N."/>
        </authorList>
    </citation>
    <scope>NUCLEOTIDE SEQUENCE [LARGE SCALE GENOMIC DNA]</scope>
    <source>
        <strain evidence="1 2">NBRC 14297</strain>
    </source>
</reference>
<dbReference type="EMBL" id="BJNF01000026">
    <property type="protein sequence ID" value="GEC15182.1"/>
    <property type="molecule type" value="Genomic_DNA"/>
</dbReference>
<comment type="caution">
    <text evidence="1">The sequence shown here is derived from an EMBL/GenBank/DDBJ whole genome shotgun (WGS) entry which is preliminary data.</text>
</comment>
<name>A0A4Y3W861_NITWI</name>
<sequence>MVHRFFRYIARSFFGETPWPLVSASGIIITAEAGLIGAPVWLTILGAGVAAAGLLGTINHPGEPKDEQHDG</sequence>
<protein>
    <submittedName>
        <fullName evidence="1">Uncharacterized protein</fullName>
    </submittedName>
</protein>
<dbReference type="AlphaFoldDB" id="A0A4Y3W861"/>